<evidence type="ECO:0000313" key="4">
    <source>
        <dbReference type="EMBL" id="KAK1647738.1"/>
    </source>
</evidence>
<evidence type="ECO:0000259" key="3">
    <source>
        <dbReference type="Pfam" id="PF04195"/>
    </source>
</evidence>
<accession>A0AAD8S9W1</accession>
<evidence type="ECO:0000313" key="5">
    <source>
        <dbReference type="Proteomes" id="UP001231189"/>
    </source>
</evidence>
<keyword evidence="1" id="KW-0175">Coiled coil</keyword>
<gene>
    <name evidence="4" type="ORF">QYE76_065543</name>
</gene>
<keyword evidence="5" id="KW-1185">Reference proteome</keyword>
<dbReference type="InterPro" id="IPR007321">
    <property type="entry name" value="Transposase_28"/>
</dbReference>
<dbReference type="EMBL" id="JAUUTY010000004">
    <property type="protein sequence ID" value="KAK1647738.1"/>
    <property type="molecule type" value="Genomic_DNA"/>
</dbReference>
<organism evidence="4 5">
    <name type="scientific">Lolium multiflorum</name>
    <name type="common">Italian ryegrass</name>
    <name type="synonym">Lolium perenne subsp. multiflorum</name>
    <dbReference type="NCBI Taxonomy" id="4521"/>
    <lineage>
        <taxon>Eukaryota</taxon>
        <taxon>Viridiplantae</taxon>
        <taxon>Streptophyta</taxon>
        <taxon>Embryophyta</taxon>
        <taxon>Tracheophyta</taxon>
        <taxon>Spermatophyta</taxon>
        <taxon>Magnoliopsida</taxon>
        <taxon>Liliopsida</taxon>
        <taxon>Poales</taxon>
        <taxon>Poaceae</taxon>
        <taxon>BOP clade</taxon>
        <taxon>Pooideae</taxon>
        <taxon>Poodae</taxon>
        <taxon>Poeae</taxon>
        <taxon>Poeae Chloroplast Group 2 (Poeae type)</taxon>
        <taxon>Loliodinae</taxon>
        <taxon>Loliinae</taxon>
        <taxon>Lolium</taxon>
    </lineage>
</organism>
<sequence length="507" mass="56835">MAAEDLEWERSKISSQDMNLLKKLGFAKKKNALRFPKEESYPSPPMEYRLHQLTPNSILHVSIFITLCECFLGVQPNRALWKRIFCLRRNGSHGIAYNIGGVVIYVRPDVEYFDVQFPDSVQGWRKKWLYVQEEGSDSVEYNIASFDGRAKIHRRRSLDAEATEEEKSATEALMTRIHELQNTRGKELSGGEVEERAVVTDDNQGTSRPESEVTGSQKYAASLEKEIETEATSSTCSSLPAASPKNNRKRDEIVDSGTSKAGAARAGETAPDDGKKAFNPYEAALVSSGDEEEDAPIYATARTSTSRTLVVSEAQPDGDETSPPQQPFMKELIRFGTQFVGYREYAAKLEETLVESNKRADALAAKLEQSEKARKKAEEDAAAVEDLRKRLHDMETSLSENITQQSARENEILTRLESQSRRFIRRTHQEYELENREGLKVGVEGTIALVADSQQDVDWARVGNAEEMETKRWQSLIKAAKPNSKKIIAYLGYQPAPAPSSSKPEVK</sequence>
<dbReference type="AlphaFoldDB" id="A0AAD8S9W1"/>
<evidence type="ECO:0000256" key="2">
    <source>
        <dbReference type="SAM" id="MobiDB-lite"/>
    </source>
</evidence>
<feature type="compositionally biased region" description="Basic and acidic residues" evidence="2">
    <location>
        <begin position="181"/>
        <end position="199"/>
    </location>
</feature>
<feature type="domain" description="Transposase (putative) gypsy type" evidence="3">
    <location>
        <begin position="50"/>
        <end position="88"/>
    </location>
</feature>
<comment type="caution">
    <text evidence="4">The sequence shown here is derived from an EMBL/GenBank/DDBJ whole genome shotgun (WGS) entry which is preliminary data.</text>
</comment>
<feature type="compositionally biased region" description="Polar residues" evidence="2">
    <location>
        <begin position="230"/>
        <end position="240"/>
    </location>
</feature>
<dbReference type="Proteomes" id="UP001231189">
    <property type="component" value="Unassembled WGS sequence"/>
</dbReference>
<dbReference type="PANTHER" id="PTHR33026">
    <property type="entry name" value="OS06G0360600 PROTEIN"/>
    <property type="match status" value="1"/>
</dbReference>
<feature type="region of interest" description="Disordered" evidence="2">
    <location>
        <begin position="181"/>
        <end position="328"/>
    </location>
</feature>
<dbReference type="PANTHER" id="PTHR33026:SF7">
    <property type="entry name" value="OS03G0100275 PROTEIN"/>
    <property type="match status" value="1"/>
</dbReference>
<evidence type="ECO:0000256" key="1">
    <source>
        <dbReference type="SAM" id="Coils"/>
    </source>
</evidence>
<feature type="compositionally biased region" description="Polar residues" evidence="2">
    <location>
        <begin position="201"/>
        <end position="219"/>
    </location>
</feature>
<reference evidence="4" key="1">
    <citation type="submission" date="2023-07" db="EMBL/GenBank/DDBJ databases">
        <title>A chromosome-level genome assembly of Lolium multiflorum.</title>
        <authorList>
            <person name="Chen Y."/>
            <person name="Copetti D."/>
            <person name="Kolliker R."/>
            <person name="Studer B."/>
        </authorList>
    </citation>
    <scope>NUCLEOTIDE SEQUENCE</scope>
    <source>
        <strain evidence="4">02402/16</strain>
        <tissue evidence="4">Leaf</tissue>
    </source>
</reference>
<feature type="coiled-coil region" evidence="1">
    <location>
        <begin position="346"/>
        <end position="394"/>
    </location>
</feature>
<dbReference type="Pfam" id="PF04195">
    <property type="entry name" value="Transposase_28"/>
    <property type="match status" value="1"/>
</dbReference>
<name>A0AAD8S9W1_LOLMU</name>
<proteinExistence type="predicted"/>
<protein>
    <recommendedName>
        <fullName evidence="3">Transposase (putative) gypsy type domain-containing protein</fullName>
    </recommendedName>
</protein>